<protein>
    <submittedName>
        <fullName evidence="1">Kinase-like protein</fullName>
    </submittedName>
</protein>
<evidence type="ECO:0000313" key="2">
    <source>
        <dbReference type="Proteomes" id="UP000799755"/>
    </source>
</evidence>
<name>A0ACB6QSX1_9PLEO</name>
<accession>A0ACB6QSX1</accession>
<proteinExistence type="predicted"/>
<sequence length="335" mass="37463">MTMAAFSREKQVLELLNLLHHPHIVPLLTSYIHAAKFNLIFPLADASLESLLSGTATIPAITHEALWKQLLGITSALDSLHNFTYKKHDILDLEMIGYHHDLKPQNVLIKDGVFLLADFGLARLKDPVSQSGTIHKHGALTYGAPETLGNSSRSGRSVGRALDIWSWGCILIEVITLELMSPMGVAQFRQNRTTNTAMRSDAFFHSAGNLKPEVEIWIDMLRDSPITDKYRFRWLVKSTLDLVKTMLASDPKRRGSAALVHLQLYEYVKYATVHTLSDTTGELGKESKREYKPPPQPSIDPRIAAEEARENLEEFLGKDHPVMKALALTLAHADN</sequence>
<reference evidence="1" key="1">
    <citation type="journal article" date="2020" name="Stud. Mycol.">
        <title>101 Dothideomycetes genomes: a test case for predicting lifestyles and emergence of pathogens.</title>
        <authorList>
            <person name="Haridas S."/>
            <person name="Albert R."/>
            <person name="Binder M."/>
            <person name="Bloem J."/>
            <person name="Labutti K."/>
            <person name="Salamov A."/>
            <person name="Andreopoulos B."/>
            <person name="Baker S."/>
            <person name="Barry K."/>
            <person name="Bills G."/>
            <person name="Bluhm B."/>
            <person name="Cannon C."/>
            <person name="Castanera R."/>
            <person name="Culley D."/>
            <person name="Daum C."/>
            <person name="Ezra D."/>
            <person name="Gonzalez J."/>
            <person name="Henrissat B."/>
            <person name="Kuo A."/>
            <person name="Liang C."/>
            <person name="Lipzen A."/>
            <person name="Lutzoni F."/>
            <person name="Magnuson J."/>
            <person name="Mondo S."/>
            <person name="Nolan M."/>
            <person name="Ohm R."/>
            <person name="Pangilinan J."/>
            <person name="Park H.-J."/>
            <person name="Ramirez L."/>
            <person name="Alfaro M."/>
            <person name="Sun H."/>
            <person name="Tritt A."/>
            <person name="Yoshinaga Y."/>
            <person name="Zwiers L.-H."/>
            <person name="Turgeon B."/>
            <person name="Goodwin S."/>
            <person name="Spatafora J."/>
            <person name="Crous P."/>
            <person name="Grigoriev I."/>
        </authorList>
    </citation>
    <scope>NUCLEOTIDE SEQUENCE</scope>
    <source>
        <strain evidence="1">ATCC 200398</strain>
    </source>
</reference>
<keyword evidence="2" id="KW-1185">Reference proteome</keyword>
<evidence type="ECO:0000313" key="1">
    <source>
        <dbReference type="EMBL" id="KAF2469937.1"/>
    </source>
</evidence>
<organism evidence="1 2">
    <name type="scientific">Lindgomyces ingoldianus</name>
    <dbReference type="NCBI Taxonomy" id="673940"/>
    <lineage>
        <taxon>Eukaryota</taxon>
        <taxon>Fungi</taxon>
        <taxon>Dikarya</taxon>
        <taxon>Ascomycota</taxon>
        <taxon>Pezizomycotina</taxon>
        <taxon>Dothideomycetes</taxon>
        <taxon>Pleosporomycetidae</taxon>
        <taxon>Pleosporales</taxon>
        <taxon>Lindgomycetaceae</taxon>
        <taxon>Lindgomyces</taxon>
    </lineage>
</organism>
<dbReference type="EMBL" id="MU003509">
    <property type="protein sequence ID" value="KAF2469937.1"/>
    <property type="molecule type" value="Genomic_DNA"/>
</dbReference>
<comment type="caution">
    <text evidence="1">The sequence shown here is derived from an EMBL/GenBank/DDBJ whole genome shotgun (WGS) entry which is preliminary data.</text>
</comment>
<gene>
    <name evidence="1" type="ORF">BDR25DRAFT_35610</name>
</gene>
<dbReference type="Proteomes" id="UP000799755">
    <property type="component" value="Unassembled WGS sequence"/>
</dbReference>